<feature type="region of interest" description="Disordered" evidence="1">
    <location>
        <begin position="31"/>
        <end position="73"/>
    </location>
</feature>
<proteinExistence type="predicted"/>
<protein>
    <submittedName>
        <fullName evidence="2">Uncharacterized protein</fullName>
    </submittedName>
</protein>
<sequence length="73" mass="7847">MKKQATKRAYIKPESKVYPMAVESLLDAASGNAGELGYGGDGGDAKKHNGDWDDWDDEEEEAPAAPSSSLFNE</sequence>
<evidence type="ECO:0000313" key="3">
    <source>
        <dbReference type="Proteomes" id="UP000190065"/>
    </source>
</evidence>
<dbReference type="RefSeq" id="WP_025070619.1">
    <property type="nucleotide sequence ID" value="NZ_FUXK01000010.1"/>
</dbReference>
<organism evidence="2 3">
    <name type="scientific">Segatella oulorum</name>
    <dbReference type="NCBI Taxonomy" id="28136"/>
    <lineage>
        <taxon>Bacteria</taxon>
        <taxon>Pseudomonadati</taxon>
        <taxon>Bacteroidota</taxon>
        <taxon>Bacteroidia</taxon>
        <taxon>Bacteroidales</taxon>
        <taxon>Prevotellaceae</taxon>
        <taxon>Segatella</taxon>
    </lineage>
</organism>
<dbReference type="Proteomes" id="UP000190065">
    <property type="component" value="Unassembled WGS sequence"/>
</dbReference>
<name>A0A1T4NJZ6_9BACT</name>
<gene>
    <name evidence="2" type="ORF">SAMN02745202_01097</name>
</gene>
<dbReference type="EMBL" id="FUXK01000010">
    <property type="protein sequence ID" value="SJZ79386.1"/>
    <property type="molecule type" value="Genomic_DNA"/>
</dbReference>
<dbReference type="AlphaFoldDB" id="A0A1T4NJZ6"/>
<evidence type="ECO:0000256" key="1">
    <source>
        <dbReference type="SAM" id="MobiDB-lite"/>
    </source>
</evidence>
<evidence type="ECO:0000313" key="2">
    <source>
        <dbReference type="EMBL" id="SJZ79386.1"/>
    </source>
</evidence>
<accession>A0A1T4NJZ6</accession>
<feature type="compositionally biased region" description="Acidic residues" evidence="1">
    <location>
        <begin position="52"/>
        <end position="62"/>
    </location>
</feature>
<reference evidence="2 3" key="1">
    <citation type="submission" date="2017-02" db="EMBL/GenBank/DDBJ databases">
        <authorList>
            <person name="Peterson S.W."/>
        </authorList>
    </citation>
    <scope>NUCLEOTIDE SEQUENCE [LARGE SCALE GENOMIC DNA]</scope>
    <source>
        <strain evidence="2 3">ATCC 43324</strain>
    </source>
</reference>